<keyword evidence="1" id="KW-0175">Coiled coil</keyword>
<evidence type="ECO:0000256" key="1">
    <source>
        <dbReference type="SAM" id="Coils"/>
    </source>
</evidence>
<gene>
    <name evidence="2" type="ORF">DEO72_LG10g238</name>
</gene>
<feature type="coiled-coil region" evidence="1">
    <location>
        <begin position="478"/>
        <end position="614"/>
    </location>
</feature>
<feature type="coiled-coil region" evidence="1">
    <location>
        <begin position="359"/>
        <end position="425"/>
    </location>
</feature>
<protein>
    <submittedName>
        <fullName evidence="2">Uncharacterized protein</fullName>
    </submittedName>
</protein>
<reference evidence="2 3" key="1">
    <citation type="submission" date="2019-04" db="EMBL/GenBank/DDBJ databases">
        <title>An improved genome assembly and genetic linkage map for asparagus bean, Vigna unguiculata ssp. sesquipedialis.</title>
        <authorList>
            <person name="Xia Q."/>
            <person name="Zhang R."/>
            <person name="Dong Y."/>
        </authorList>
    </citation>
    <scope>NUCLEOTIDE SEQUENCE [LARGE SCALE GENOMIC DNA]</scope>
    <source>
        <tissue evidence="2">Leaf</tissue>
    </source>
</reference>
<name>A0A4D6N918_VIGUN</name>
<dbReference type="EMBL" id="CP039354">
    <property type="protein sequence ID" value="QCE09019.1"/>
    <property type="molecule type" value="Genomic_DNA"/>
</dbReference>
<dbReference type="Proteomes" id="UP000501690">
    <property type="component" value="Linkage Group LG10"/>
</dbReference>
<organism evidence="2 3">
    <name type="scientific">Vigna unguiculata</name>
    <name type="common">Cowpea</name>
    <dbReference type="NCBI Taxonomy" id="3917"/>
    <lineage>
        <taxon>Eukaryota</taxon>
        <taxon>Viridiplantae</taxon>
        <taxon>Streptophyta</taxon>
        <taxon>Embryophyta</taxon>
        <taxon>Tracheophyta</taxon>
        <taxon>Spermatophyta</taxon>
        <taxon>Magnoliopsida</taxon>
        <taxon>eudicotyledons</taxon>
        <taxon>Gunneridae</taxon>
        <taxon>Pentapetalae</taxon>
        <taxon>rosids</taxon>
        <taxon>fabids</taxon>
        <taxon>Fabales</taxon>
        <taxon>Fabaceae</taxon>
        <taxon>Papilionoideae</taxon>
        <taxon>50 kb inversion clade</taxon>
        <taxon>NPAAA clade</taxon>
        <taxon>indigoferoid/millettioid clade</taxon>
        <taxon>Phaseoleae</taxon>
        <taxon>Vigna</taxon>
    </lineage>
</organism>
<proteinExistence type="predicted"/>
<evidence type="ECO:0000313" key="3">
    <source>
        <dbReference type="Proteomes" id="UP000501690"/>
    </source>
</evidence>
<feature type="coiled-coil region" evidence="1">
    <location>
        <begin position="205"/>
        <end position="271"/>
    </location>
</feature>
<keyword evidence="3" id="KW-1185">Reference proteome</keyword>
<dbReference type="AlphaFoldDB" id="A0A4D6N918"/>
<accession>A0A4D6N918</accession>
<sequence>MAGSQIQSSEFIPEASQPPQVSLITILVNRFRQRTQGGMENLNQLAPIIQGATGNLNQFTLIIHEIARLEDVGKKWDEDLARLDDLAKKSEADLARLQDLEQIRIPAYKILSNRVLALEGVFVLNGYLDWWDGKFESARSDYSDATEDLNQLTPIIHGAKENLNQLAPIIEDYEAKIKRLEDTEKIRKVKIARLEDVGKKRDKDLARLEDLAKKSEADLARLEDLEQIRIPAYKSEIGRLKRFERRSMARIHDLEEDKEELKMTLRMLRKDKNMCLYQLDVARWWDGKFESARSDYSDATEDLNQLTPIIHGAKENLNQLAPIIEDYEAKIKRLEDTEKIRKVKIARLEDVGKKRDKDLARLEDLAKKSEADLARLEDLEQIRIPAYKSEIGRLKRFERRSMARIHDLEEDKEELKMTLRMLRKDKNMCLYQLDVARWWDGQFESARSDYSDATEDLNQLTPIIHGAIENLNQLAPIIEDYEAKIKRLEDTEKIRNAEIARLEDVGKKRDEDLARLEDLAKKSEADLARLEDLEQIWIPAYKSEIGRLKRFERRSMTRIHDLEEDKEELKMTLRMLRKDKNMCLYQLDVARCEKEELKAMSIKLKDDINRLHRNL</sequence>
<evidence type="ECO:0000313" key="2">
    <source>
        <dbReference type="EMBL" id="QCE09019.1"/>
    </source>
</evidence>